<proteinExistence type="predicted"/>
<accession>A0ABN7P8X9</accession>
<reference evidence="1" key="1">
    <citation type="submission" date="2021-03" db="EMBL/GenBank/DDBJ databases">
        <authorList>
            <person name="Tran Van P."/>
        </authorList>
    </citation>
    <scope>NUCLEOTIDE SEQUENCE</scope>
</reference>
<dbReference type="Proteomes" id="UP001153148">
    <property type="component" value="Unassembled WGS sequence"/>
</dbReference>
<evidence type="ECO:0008006" key="3">
    <source>
        <dbReference type="Google" id="ProtNLM"/>
    </source>
</evidence>
<dbReference type="InterPro" id="IPR011009">
    <property type="entry name" value="Kinase-like_dom_sf"/>
</dbReference>
<keyword evidence="2" id="KW-1185">Reference proteome</keyword>
<dbReference type="EMBL" id="CAJPIN010017902">
    <property type="protein sequence ID" value="CAG2061940.1"/>
    <property type="molecule type" value="Genomic_DNA"/>
</dbReference>
<organism evidence="1 2">
    <name type="scientific">Timema podura</name>
    <name type="common">Walking stick</name>
    <dbReference type="NCBI Taxonomy" id="61482"/>
    <lineage>
        <taxon>Eukaryota</taxon>
        <taxon>Metazoa</taxon>
        <taxon>Ecdysozoa</taxon>
        <taxon>Arthropoda</taxon>
        <taxon>Hexapoda</taxon>
        <taxon>Insecta</taxon>
        <taxon>Pterygota</taxon>
        <taxon>Neoptera</taxon>
        <taxon>Polyneoptera</taxon>
        <taxon>Phasmatodea</taxon>
        <taxon>Timematodea</taxon>
        <taxon>Timematoidea</taxon>
        <taxon>Timematidae</taxon>
        <taxon>Timema</taxon>
    </lineage>
</organism>
<protein>
    <recommendedName>
        <fullName evidence="3">Protein kinase domain-containing protein</fullName>
    </recommendedName>
</protein>
<gene>
    <name evidence="1" type="ORF">TPAB3V08_LOCUS8893</name>
</gene>
<dbReference type="Gene3D" id="3.30.200.20">
    <property type="entry name" value="Phosphorylase Kinase, domain 1"/>
    <property type="match status" value="1"/>
</dbReference>
<evidence type="ECO:0000313" key="1">
    <source>
        <dbReference type="EMBL" id="CAG2061940.1"/>
    </source>
</evidence>
<dbReference type="SUPFAM" id="SSF56112">
    <property type="entry name" value="Protein kinase-like (PK-like)"/>
    <property type="match status" value="1"/>
</dbReference>
<sequence>MWNLNTLMREDLGVFSKLEISWMAENMLLKKICLRYRNVDYFLRNLREVKMLARLNHPNIVSYKAAWLEPLDRREASDYARSNIEEQFDSPLLLNPDFTAGLEQPGGGWVEFQGKPGQVQTRDRRLVRARPNTFGTGSGHLAPNLVGCEC</sequence>
<name>A0ABN7P8X9_TIMPD</name>
<evidence type="ECO:0000313" key="2">
    <source>
        <dbReference type="Proteomes" id="UP001153148"/>
    </source>
</evidence>
<comment type="caution">
    <text evidence="1">The sequence shown here is derived from an EMBL/GenBank/DDBJ whole genome shotgun (WGS) entry which is preliminary data.</text>
</comment>